<feature type="compositionally biased region" description="Low complexity" evidence="1">
    <location>
        <begin position="498"/>
        <end position="507"/>
    </location>
</feature>
<feature type="region of interest" description="Disordered" evidence="1">
    <location>
        <begin position="494"/>
        <end position="529"/>
    </location>
</feature>
<dbReference type="AlphaFoldDB" id="A0A5N5SJX3"/>
<evidence type="ECO:0000313" key="2">
    <source>
        <dbReference type="EMBL" id="KAB7494018.1"/>
    </source>
</evidence>
<evidence type="ECO:0000256" key="1">
    <source>
        <dbReference type="SAM" id="MobiDB-lite"/>
    </source>
</evidence>
<protein>
    <submittedName>
        <fullName evidence="2">Uncharacterized protein</fullName>
    </submittedName>
</protein>
<name>A0A5N5SJX3_9CRUS</name>
<feature type="compositionally biased region" description="Polar residues" evidence="1">
    <location>
        <begin position="508"/>
        <end position="520"/>
    </location>
</feature>
<dbReference type="OrthoDB" id="6351323at2759"/>
<reference evidence="2 3" key="1">
    <citation type="journal article" date="2019" name="PLoS Biol.">
        <title>Sex chromosomes control vertical transmission of feminizing Wolbachia symbionts in an isopod.</title>
        <authorList>
            <person name="Becking T."/>
            <person name="Chebbi M.A."/>
            <person name="Giraud I."/>
            <person name="Moumen B."/>
            <person name="Laverre T."/>
            <person name="Caubet Y."/>
            <person name="Peccoud J."/>
            <person name="Gilbert C."/>
            <person name="Cordaux R."/>
        </authorList>
    </citation>
    <scope>NUCLEOTIDE SEQUENCE [LARGE SCALE GENOMIC DNA]</scope>
    <source>
        <strain evidence="2">ANa2</strain>
        <tissue evidence="2">Whole body excluding digestive tract and cuticle</tissue>
    </source>
</reference>
<evidence type="ECO:0000313" key="3">
    <source>
        <dbReference type="Proteomes" id="UP000326759"/>
    </source>
</evidence>
<keyword evidence="3" id="KW-1185">Reference proteome</keyword>
<comment type="caution">
    <text evidence="2">The sequence shown here is derived from an EMBL/GenBank/DDBJ whole genome shotgun (WGS) entry which is preliminary data.</text>
</comment>
<feature type="compositionally biased region" description="Basic and acidic residues" evidence="1">
    <location>
        <begin position="324"/>
        <end position="336"/>
    </location>
</feature>
<accession>A0A5N5SJX3</accession>
<organism evidence="2 3">
    <name type="scientific">Armadillidium nasatum</name>
    <dbReference type="NCBI Taxonomy" id="96803"/>
    <lineage>
        <taxon>Eukaryota</taxon>
        <taxon>Metazoa</taxon>
        <taxon>Ecdysozoa</taxon>
        <taxon>Arthropoda</taxon>
        <taxon>Crustacea</taxon>
        <taxon>Multicrustacea</taxon>
        <taxon>Malacostraca</taxon>
        <taxon>Eumalacostraca</taxon>
        <taxon>Peracarida</taxon>
        <taxon>Isopoda</taxon>
        <taxon>Oniscidea</taxon>
        <taxon>Crinocheta</taxon>
        <taxon>Armadillidiidae</taxon>
        <taxon>Armadillidium</taxon>
    </lineage>
</organism>
<dbReference type="Proteomes" id="UP000326759">
    <property type="component" value="Unassembled WGS sequence"/>
</dbReference>
<sequence>MSEQPEVPLDNSPISLEGSLTKTSSTLKNKDISSSGKDFFNEQRKNLNFPPSHLELEDDLDLCTLTKAPSPSDKLLEEILNSHSQNLLNKSFSSLNQSVLEPPDKSLNSTSFHDCPSAVSSSNSSIYKLNDSFNLDVSPVTTDDEELEPQRELYSVIAKWENKVMDKNVEVDSDFVFLSFTQHFYKEKNGLSKGTMVKLNISSLQSMEVLSMNPIKVQLNFNYPQPELNCRRFIFEEEDFKLLKDLIEPIIEQNKKDNSKPPLPCSLCKLPFYGIIAQPSGTKDKKKFCKRCGNKKRKFNSLYESQDSENIPEENLFNIRNINSHDKESYPQEKQSEGSIPEGKSRNEKGTMSSERISNVGHVLYNHLINKSYPFSAVPSSPHNRSIVGFSFYTRYSSESVSICSSNGTSTGNPKHDNGSTPSLSSIEVLQENVAPDGEEKRYYEKGIPVFELPVTAESNVDFRTPPDKDNLKVLRLIDTNGTMKSSLLTDPAVMQESSSSGSMSGSVCTTVDRLSSGPSTPLRHDGGEQRLKGEFSDYGMYKRFSLRSLC</sequence>
<gene>
    <name evidence="2" type="ORF">Anas_11029</name>
</gene>
<proteinExistence type="predicted"/>
<dbReference type="EMBL" id="SEYY01024589">
    <property type="protein sequence ID" value="KAB7494018.1"/>
    <property type="molecule type" value="Genomic_DNA"/>
</dbReference>
<feature type="region of interest" description="Disordered" evidence="1">
    <location>
        <begin position="324"/>
        <end position="354"/>
    </location>
</feature>
<feature type="compositionally biased region" description="Polar residues" evidence="1">
    <location>
        <begin position="12"/>
        <end position="35"/>
    </location>
</feature>
<feature type="region of interest" description="Disordered" evidence="1">
    <location>
        <begin position="1"/>
        <end position="35"/>
    </location>
</feature>